<gene>
    <name evidence="2" type="ORF">ENN26_00565</name>
</gene>
<proteinExistence type="predicted"/>
<organism evidence="2">
    <name type="scientific">Thermofilum adornatum</name>
    <dbReference type="NCBI Taxonomy" id="1365176"/>
    <lineage>
        <taxon>Archaea</taxon>
        <taxon>Thermoproteota</taxon>
        <taxon>Thermoprotei</taxon>
        <taxon>Thermofilales</taxon>
        <taxon>Thermofilaceae</taxon>
        <taxon>Thermofilum</taxon>
    </lineage>
</organism>
<evidence type="ECO:0000259" key="1">
    <source>
        <dbReference type="Pfam" id="PF00724"/>
    </source>
</evidence>
<name>A0A7C1CCU4_9CREN</name>
<reference evidence="2" key="1">
    <citation type="journal article" date="2020" name="mSystems">
        <title>Genome- and Community-Level Interaction Insights into Carbon Utilization and Element Cycling Functions of Hydrothermarchaeota in Hydrothermal Sediment.</title>
        <authorList>
            <person name="Zhou Z."/>
            <person name="Liu Y."/>
            <person name="Xu W."/>
            <person name="Pan J."/>
            <person name="Luo Z.H."/>
            <person name="Li M."/>
        </authorList>
    </citation>
    <scope>NUCLEOTIDE SEQUENCE [LARGE SCALE GENOMIC DNA]</scope>
    <source>
        <strain evidence="2">SpSt-116</strain>
    </source>
</reference>
<protein>
    <recommendedName>
        <fullName evidence="1">NADH:flavin oxidoreductase/NADH oxidase N-terminal domain-containing protein</fullName>
    </recommendedName>
</protein>
<dbReference type="InterPro" id="IPR013785">
    <property type="entry name" value="Aldolase_TIM"/>
</dbReference>
<evidence type="ECO:0000313" key="2">
    <source>
        <dbReference type="EMBL" id="HDP14255.1"/>
    </source>
</evidence>
<dbReference type="EMBL" id="DSAY01000008">
    <property type="protein sequence ID" value="HDP14255.1"/>
    <property type="molecule type" value="Genomic_DNA"/>
</dbReference>
<dbReference type="Gene3D" id="3.20.20.70">
    <property type="entry name" value="Aldolase class I"/>
    <property type="match status" value="1"/>
</dbReference>
<dbReference type="InterPro" id="IPR001155">
    <property type="entry name" value="OxRdtase_FMN_N"/>
</dbReference>
<feature type="domain" description="NADH:flavin oxidoreductase/NADH oxidase N-terminal" evidence="1">
    <location>
        <begin position="15"/>
        <end position="69"/>
    </location>
</feature>
<dbReference type="GO" id="GO:0016491">
    <property type="term" value="F:oxidoreductase activity"/>
    <property type="evidence" value="ECO:0007669"/>
    <property type="project" value="InterPro"/>
</dbReference>
<dbReference type="Pfam" id="PF00724">
    <property type="entry name" value="Oxidored_FMN"/>
    <property type="match status" value="1"/>
</dbReference>
<dbReference type="SUPFAM" id="SSF51395">
    <property type="entry name" value="FMN-linked oxidoreductases"/>
    <property type="match status" value="1"/>
</dbReference>
<comment type="caution">
    <text evidence="2">The sequence shown here is derived from an EMBL/GenBank/DDBJ whole genome shotgun (WGS) entry which is preliminary data.</text>
</comment>
<accession>A0A7C1CCU4</accession>
<sequence>MNKDNIYPEPTHKWQLFEPINIGKCGIKKRIAMAPMGLVGMVNPDGSINRRIVDYYVERAKGGVGLIIARL</sequence>
<dbReference type="GO" id="GO:0010181">
    <property type="term" value="F:FMN binding"/>
    <property type="evidence" value="ECO:0007669"/>
    <property type="project" value="InterPro"/>
</dbReference>
<dbReference type="AlphaFoldDB" id="A0A7C1CCU4"/>